<dbReference type="Pfam" id="PF00239">
    <property type="entry name" value="Resolvase"/>
    <property type="match status" value="1"/>
</dbReference>
<dbReference type="PROSITE" id="PS51736">
    <property type="entry name" value="RECOMBINASES_3"/>
    <property type="match status" value="1"/>
</dbReference>
<dbReference type="Proteomes" id="UP001312865">
    <property type="component" value="Unassembled WGS sequence"/>
</dbReference>
<dbReference type="InterPro" id="IPR036162">
    <property type="entry name" value="Resolvase-like_N_sf"/>
</dbReference>
<evidence type="ECO:0000259" key="2">
    <source>
        <dbReference type="PROSITE" id="PS51736"/>
    </source>
</evidence>
<evidence type="ECO:0000256" key="1">
    <source>
        <dbReference type="ARBA" id="ARBA00009913"/>
    </source>
</evidence>
<dbReference type="CDD" id="cd03768">
    <property type="entry name" value="SR_ResInv"/>
    <property type="match status" value="1"/>
</dbReference>
<sequence length="208" mass="24139">MMIGYASVSTEEQNAARQIKELYEYGCEKVFVEKQSGKGFERPIYQDMREKLRFGDILVVHDLSRFGRNKEAIRDEWKKLTDKEIDVVVLNMPILDTRKYYELEGVGQLVTDLVFTLLSWVVEEERNRIRSAQKEGIEMAKKKGLYKGKQTKYHKNAKGTDKLIYEEVVRLLKAGAKKVVIQEKTNVSRPTINKIEQQIKSGEDFKGV</sequence>
<dbReference type="SUPFAM" id="SSF53041">
    <property type="entry name" value="Resolvase-like"/>
    <property type="match status" value="1"/>
</dbReference>
<evidence type="ECO:0000313" key="3">
    <source>
        <dbReference type="EMBL" id="MEI5907071.1"/>
    </source>
</evidence>
<dbReference type="InterPro" id="IPR050639">
    <property type="entry name" value="SSR_resolvase"/>
</dbReference>
<feature type="domain" description="Resolvase/invertase-type recombinase catalytic" evidence="2">
    <location>
        <begin position="1"/>
        <end position="144"/>
    </location>
</feature>
<comment type="caution">
    <text evidence="3">The sequence shown here is derived from an EMBL/GenBank/DDBJ whole genome shotgun (WGS) entry which is preliminary data.</text>
</comment>
<reference evidence="3 4" key="1">
    <citation type="journal article" date="2018" name="J. Microbiol.">
        <title>Bacillus spongiae sp. nov., isolated from sponge of Jeju Island.</title>
        <authorList>
            <person name="Lee G.E."/>
            <person name="Im W.T."/>
            <person name="Park J.S."/>
        </authorList>
    </citation>
    <scope>NUCLEOTIDE SEQUENCE [LARGE SCALE GENOMIC DNA]</scope>
    <source>
        <strain evidence="3 4">135PIL107-10</strain>
    </source>
</reference>
<accession>A0ABU8HCK0</accession>
<name>A0ABU8HCK0_9BACI</name>
<dbReference type="PANTHER" id="PTHR30461">
    <property type="entry name" value="DNA-INVERTASE FROM LAMBDOID PROPHAGE"/>
    <property type="match status" value="1"/>
</dbReference>
<dbReference type="SMART" id="SM00857">
    <property type="entry name" value="Resolvase"/>
    <property type="match status" value="1"/>
</dbReference>
<protein>
    <submittedName>
        <fullName evidence="3">Recombinase family protein</fullName>
    </submittedName>
</protein>
<gene>
    <name evidence="3" type="ORF">WAK64_08375</name>
</gene>
<dbReference type="PANTHER" id="PTHR30461:SF26">
    <property type="entry name" value="RESOLVASE HOMOLOG YNEB"/>
    <property type="match status" value="1"/>
</dbReference>
<keyword evidence="4" id="KW-1185">Reference proteome</keyword>
<evidence type="ECO:0000313" key="4">
    <source>
        <dbReference type="Proteomes" id="UP001312865"/>
    </source>
</evidence>
<dbReference type="InterPro" id="IPR006119">
    <property type="entry name" value="Resolv_N"/>
</dbReference>
<dbReference type="Gene3D" id="3.40.50.1390">
    <property type="entry name" value="Resolvase, N-terminal catalytic domain"/>
    <property type="match status" value="1"/>
</dbReference>
<proteinExistence type="inferred from homology"/>
<dbReference type="RefSeq" id="WP_336586505.1">
    <property type="nucleotide sequence ID" value="NZ_JBBAXC010000005.1"/>
</dbReference>
<comment type="similarity">
    <text evidence="1">Belongs to the site-specific recombinase resolvase family.</text>
</comment>
<dbReference type="Gene3D" id="1.10.10.60">
    <property type="entry name" value="Homeodomain-like"/>
    <property type="match status" value="1"/>
</dbReference>
<organism evidence="3 4">
    <name type="scientific">Bacillus spongiae</name>
    <dbReference type="NCBI Taxonomy" id="2683610"/>
    <lineage>
        <taxon>Bacteria</taxon>
        <taxon>Bacillati</taxon>
        <taxon>Bacillota</taxon>
        <taxon>Bacilli</taxon>
        <taxon>Bacillales</taxon>
        <taxon>Bacillaceae</taxon>
        <taxon>Bacillus</taxon>
    </lineage>
</organism>
<dbReference type="EMBL" id="JBBAXC010000005">
    <property type="protein sequence ID" value="MEI5907071.1"/>
    <property type="molecule type" value="Genomic_DNA"/>
</dbReference>